<keyword evidence="4" id="KW-1185">Reference proteome</keyword>
<dbReference type="KEGG" id="aqg:HRU87_03810"/>
<dbReference type="PANTHER" id="PTHR38658">
    <property type="entry name" value="OXPP CYCLE PROTEIN OPCA-RELATED"/>
    <property type="match status" value="1"/>
</dbReference>
<sequence length="306" mass="33157">MIVNLPNTTSSQIGKRLQELRESGGVVALGRVLTLLIETDFAHIEEAVEAANSASRAHPSRIIVLADDDGAQLAESRLDAEIRVGGDAGASEVVILRAHGQAANNAESLVTGLLLPDAPVVAWWPAVCGSNPSSTAIGKIATRRIVDSAEQPEPIEFLRNLAKHYRPGDGDMAWTRITLWRAQLAALFDQHLHRIVQAVTVIGSDLSPSTELLAKWLELSLKVRVNVEHTLDGVNVEGIAGVVISFDSGELKLVRREEVAHIDQVDAPHSSVLLPRRSNQDCLVEDMRFLGEDETFGRVLTQGFAK</sequence>
<dbReference type="RefSeq" id="WP_173493611.1">
    <property type="nucleotide sequence ID" value="NZ_CP054056.1"/>
</dbReference>
<dbReference type="PANTHER" id="PTHR38658:SF1">
    <property type="entry name" value="OXPP CYCLE PROTEIN OPCA-RELATED"/>
    <property type="match status" value="1"/>
</dbReference>
<gene>
    <name evidence="3" type="ORF">HRU87_03810</name>
</gene>
<name>A0A7D4UDC9_9MICO</name>
<accession>A0A7D4UDC9</accession>
<dbReference type="InterPro" id="IPR004555">
    <property type="entry name" value="G6PDH_assembly_OpcA"/>
</dbReference>
<evidence type="ECO:0000259" key="1">
    <source>
        <dbReference type="Pfam" id="PF10128"/>
    </source>
</evidence>
<evidence type="ECO:0000259" key="2">
    <source>
        <dbReference type="Pfam" id="PF20171"/>
    </source>
</evidence>
<dbReference type="AlphaFoldDB" id="A0A7D4UDC9"/>
<feature type="domain" description="Glucose-6-phosphate dehydrogenase assembly protein OpcA C-terminal" evidence="2">
    <location>
        <begin position="167"/>
        <end position="300"/>
    </location>
</feature>
<evidence type="ECO:0000313" key="4">
    <source>
        <dbReference type="Proteomes" id="UP000501003"/>
    </source>
</evidence>
<dbReference type="Proteomes" id="UP000501003">
    <property type="component" value="Chromosome"/>
</dbReference>
<evidence type="ECO:0000313" key="3">
    <source>
        <dbReference type="EMBL" id="QKJ25314.1"/>
    </source>
</evidence>
<proteinExistence type="predicted"/>
<dbReference type="Pfam" id="PF10128">
    <property type="entry name" value="OpcA_G6PD_assem"/>
    <property type="match status" value="1"/>
</dbReference>
<dbReference type="InterPro" id="IPR046801">
    <property type="entry name" value="OpcA_G6PD_N"/>
</dbReference>
<feature type="domain" description="Glucose-6-phosphate dehydrogenase assembly protein OpcA N-terminal" evidence="1">
    <location>
        <begin position="51"/>
        <end position="162"/>
    </location>
</feature>
<protein>
    <submittedName>
        <fullName evidence="3">Glucose-6-phosphate dehydrogenase assembly protein OpcA</fullName>
    </submittedName>
</protein>
<organism evidence="3 4">
    <name type="scientific">Aquiluna borgnonia</name>
    <dbReference type="NCBI Taxonomy" id="2499157"/>
    <lineage>
        <taxon>Bacteria</taxon>
        <taxon>Bacillati</taxon>
        <taxon>Actinomycetota</taxon>
        <taxon>Actinomycetes</taxon>
        <taxon>Micrococcales</taxon>
        <taxon>Microbacteriaceae</taxon>
        <taxon>Luna cluster</taxon>
        <taxon>Luna-1 subcluster</taxon>
        <taxon>Aquiluna</taxon>
    </lineage>
</organism>
<dbReference type="InterPro" id="IPR046802">
    <property type="entry name" value="OpcA_G6PD_C"/>
</dbReference>
<reference evidence="3 4" key="1">
    <citation type="submission" date="2020-05" db="EMBL/GenBank/DDBJ databases">
        <title>Aquirufa sp. strain 15G-AUS-rot a new Aquirufa species.</title>
        <authorList>
            <person name="Pitt A."/>
            <person name="Hahn M.W."/>
        </authorList>
    </citation>
    <scope>NUCLEOTIDE SEQUENCE [LARGE SCALE GENOMIC DNA]</scope>
    <source>
        <strain evidence="3 4">15G-AUS-rot</strain>
    </source>
</reference>
<dbReference type="EMBL" id="CP054056">
    <property type="protein sequence ID" value="QKJ25314.1"/>
    <property type="molecule type" value="Genomic_DNA"/>
</dbReference>
<dbReference type="Pfam" id="PF20171">
    <property type="entry name" value="OpcA_G6PD_C"/>
    <property type="match status" value="1"/>
</dbReference>